<dbReference type="GO" id="GO:0004568">
    <property type="term" value="F:chitinase activity"/>
    <property type="evidence" value="ECO:0007669"/>
    <property type="project" value="UniProtKB-ARBA"/>
</dbReference>
<dbReference type="InterPro" id="IPR011583">
    <property type="entry name" value="Chitinase_II/V-like_cat"/>
</dbReference>
<feature type="compositionally biased region" description="Basic and acidic residues" evidence="10">
    <location>
        <begin position="755"/>
        <end position="780"/>
    </location>
</feature>
<feature type="compositionally biased region" description="Low complexity" evidence="10">
    <location>
        <begin position="1023"/>
        <end position="1032"/>
    </location>
</feature>
<keyword evidence="14" id="KW-1185">Reference proteome</keyword>
<evidence type="ECO:0008006" key="15">
    <source>
        <dbReference type="Google" id="ProtNLM"/>
    </source>
</evidence>
<evidence type="ECO:0000313" key="13">
    <source>
        <dbReference type="EMBL" id="KAG7477732.1"/>
    </source>
</evidence>
<reference evidence="13" key="1">
    <citation type="submission" date="2021-01" db="EMBL/GenBank/DDBJ databases">
        <authorList>
            <person name="Zahm M."/>
            <person name="Roques C."/>
            <person name="Cabau C."/>
            <person name="Klopp C."/>
            <person name="Donnadieu C."/>
            <person name="Jouanno E."/>
            <person name="Lampietro C."/>
            <person name="Louis A."/>
            <person name="Herpin A."/>
            <person name="Echchiki A."/>
            <person name="Berthelot C."/>
            <person name="Parey E."/>
            <person name="Roest-Crollius H."/>
            <person name="Braasch I."/>
            <person name="Postlethwait J."/>
            <person name="Bobe J."/>
            <person name="Montfort J."/>
            <person name="Bouchez O."/>
            <person name="Begum T."/>
            <person name="Mejri S."/>
            <person name="Adams A."/>
            <person name="Chen W.-J."/>
            <person name="Guiguen Y."/>
        </authorList>
    </citation>
    <scope>NUCLEOTIDE SEQUENCE</scope>
    <source>
        <strain evidence="13">YG-15Mar2019-1</strain>
        <tissue evidence="13">Brain</tissue>
    </source>
</reference>
<dbReference type="PANTHER" id="PTHR11177:SF248">
    <property type="entry name" value="CHITOTRIOSIDASE-1"/>
    <property type="match status" value="1"/>
</dbReference>
<dbReference type="PANTHER" id="PTHR11177">
    <property type="entry name" value="CHITINASE"/>
    <property type="match status" value="1"/>
</dbReference>
<dbReference type="Gene3D" id="4.10.1000.10">
    <property type="entry name" value="Zinc finger, CCCH-type"/>
    <property type="match status" value="1"/>
</dbReference>
<feature type="region of interest" description="Disordered" evidence="10">
    <location>
        <begin position="827"/>
        <end position="1292"/>
    </location>
</feature>
<dbReference type="GO" id="GO:0006032">
    <property type="term" value="P:chitin catabolic process"/>
    <property type="evidence" value="ECO:0007669"/>
    <property type="project" value="UniProtKB-ARBA"/>
</dbReference>
<feature type="compositionally biased region" description="Basic and acidic residues" evidence="10">
    <location>
        <begin position="661"/>
        <end position="673"/>
    </location>
</feature>
<dbReference type="FunFam" id="3.10.50.10:FF:000001">
    <property type="entry name" value="Chitinase 3-like 1"/>
    <property type="match status" value="1"/>
</dbReference>
<feature type="compositionally biased region" description="Basic and acidic residues" evidence="10">
    <location>
        <begin position="928"/>
        <end position="937"/>
    </location>
</feature>
<dbReference type="FunFam" id="3.20.20.80:FF:000007">
    <property type="entry name" value="Acidic mammalian chitinase"/>
    <property type="match status" value="1"/>
</dbReference>
<dbReference type="Gene3D" id="3.10.50.10">
    <property type="match status" value="1"/>
</dbReference>
<evidence type="ECO:0000259" key="12">
    <source>
        <dbReference type="PROSITE" id="PS51910"/>
    </source>
</evidence>
<dbReference type="Pfam" id="PF15663">
    <property type="entry name" value="zf-CCCH_3"/>
    <property type="match status" value="1"/>
</dbReference>
<dbReference type="PROSITE" id="PS50103">
    <property type="entry name" value="ZF_C3H1"/>
    <property type="match status" value="1"/>
</dbReference>
<dbReference type="CDD" id="cd02872">
    <property type="entry name" value="GH18_chitolectin_chitotriosidase"/>
    <property type="match status" value="1"/>
</dbReference>
<dbReference type="PROSITE" id="PS51910">
    <property type="entry name" value="GH18_2"/>
    <property type="match status" value="1"/>
</dbReference>
<dbReference type="EMBL" id="JAFDVH010000005">
    <property type="protein sequence ID" value="KAG7477732.1"/>
    <property type="molecule type" value="Genomic_DNA"/>
</dbReference>
<keyword evidence="8" id="KW-0326">Glycosidase</keyword>
<feature type="domain" description="C3H1-type" evidence="11">
    <location>
        <begin position="407"/>
        <end position="434"/>
    </location>
</feature>
<keyword evidence="5" id="KW-0378">Hydrolase</keyword>
<keyword evidence="7" id="KW-1015">Disulfide bond</keyword>
<dbReference type="InterPro" id="IPR041686">
    <property type="entry name" value="Znf-CCCH_3"/>
</dbReference>
<dbReference type="GO" id="GO:0005975">
    <property type="term" value="P:carbohydrate metabolic process"/>
    <property type="evidence" value="ECO:0007669"/>
    <property type="project" value="InterPro"/>
</dbReference>
<dbReference type="SMART" id="SM00636">
    <property type="entry name" value="Glyco_18"/>
    <property type="match status" value="1"/>
</dbReference>
<sequence length="1328" mass="143935">MCPTALFVLPAASTKLVCYFTNWSQYRAEAGRYQPYDVDPDLCTHLIYAFASINYASELSIQEWNDEAMYKSFNALKSKFSIMVSSAANRRKFIQSSISFLRTYGFDGLDLDWEYPGSRGSPPEDKKRFTLLCKELLEAFETESRASGRPRLMVTAAVAAGKATIDAGYEIAEISKYLDFINVMTFDFHGSWDSVTGHNSPLYGGAQDEGDFIYANADYAMKYWRDQGAPVEKLLMGFPTYGRSFRLASAEKGPGAPARGSASPGPYTQEMGLWSYYEICTFLKGTTVQWIEEQKVPYAVKGDEWVGFDNQRSYITKVQNGTKKGIGEERPVCALVGEGILDTCLSNSVPWMTKNANPQTAHPGGTSQKCVKRRHLLHHCRETPVGLEDRKRSAPNSHLHRSSPAMSNNGDDCYFYYYSTCTKGDCCPFRHCEAAMGSETVCNLWQENRCFRQICKFRHMDIKKKRSEIPCYWENQPAGCQKPHCAFHHEKPRVIDGVFVPPSKAPIPRKEVEEEAVPLAEPPPPAPAPVASPANPQLRGVIKAETLENVPSPTHPPVVINPADDEDEDEDDQFSEEGEESTSRMVSPRKMISSTNKADDSLNFGIKTLEEIRLRKALKANLKKAGYSATGGPSPPAQQNNGSSVEKENIRSVMQPSLLTTKEDAPGQGEDTVRRHITDRLGRRKAALTGEQVFVIQKDLPVESDLPPLKRRLAERLGRKVDSPDNDADVPQPKALKPVRDRLGLPAQATDGETESTRDSKPAEEIRIKTLEEIRQEKAAKSQAQGQGVTTTTTAASKAPSSVKKAGKPLAGVQVKTFSEILHAKKKLEEQKKVAPEESASEGVGSSRYEATAEETGPKKMAAQPGEVRVKTLAEIRLEKAARMQAKGQEAKPEESPASAPLKRRILRINKTTAAGAANAAANGSDAKTAEATEKPSEPAAAEVGSANGKMDSSGGSVKVKTFEEIMREKRLRQQQVEQAASSVQPADPAPPPTPKQQAPTLQRPVATLRQKVSTSPQPSKPPAQAKAPAAAGRQRVTLKQKELSPAPGAEQNATPSPAAPQAESPSAGVGDMNSTQEKQKRASPAPPAAPEAVATAAPGLTPEEPQAEKAQDTAPKKSPVQVSETKVRPKLNVKPSIMKAANQVKLGQKRKAPESHRSAVAAVKPLNSAPAAEEDQVQEPLCKRANAKAPETSSPSACVETDVQGGLQDPTLSVPESSVSSLSSTPEVQLHAAPSTENSLATPERVVSSAKEPRATPQSPAVAKTPAQPKARRQSSVTPRAAGPAASDDLDELMNEFADDRLDGEMELDPAKGEDDLLLELSEMIGS</sequence>
<gene>
    <name evidence="13" type="ORF">MATL_G00072740</name>
</gene>
<feature type="compositionally biased region" description="Basic and acidic residues" evidence="10">
    <location>
        <begin position="1107"/>
        <end position="1116"/>
    </location>
</feature>
<evidence type="ECO:0000313" key="14">
    <source>
        <dbReference type="Proteomes" id="UP001046870"/>
    </source>
</evidence>
<feature type="compositionally biased region" description="Low complexity" evidence="10">
    <location>
        <begin position="1056"/>
        <end position="1068"/>
    </location>
</feature>
<proteinExistence type="predicted"/>
<dbReference type="PROSITE" id="PS01095">
    <property type="entry name" value="GH18_1"/>
    <property type="match status" value="1"/>
</dbReference>
<name>A0A9D3Q4L1_MEGAT</name>
<dbReference type="GO" id="GO:0008270">
    <property type="term" value="F:zinc ion binding"/>
    <property type="evidence" value="ECO:0007669"/>
    <property type="project" value="UniProtKB-KW"/>
</dbReference>
<feature type="domain" description="GH18" evidence="12">
    <location>
        <begin position="14"/>
        <end position="362"/>
    </location>
</feature>
<dbReference type="Gene3D" id="3.20.20.80">
    <property type="entry name" value="Glycosidases"/>
    <property type="match status" value="1"/>
</dbReference>
<feature type="region of interest" description="Disordered" evidence="10">
    <location>
        <begin position="715"/>
        <end position="812"/>
    </location>
</feature>
<feature type="compositionally biased region" description="Low complexity" evidence="10">
    <location>
        <begin position="910"/>
        <end position="927"/>
    </location>
</feature>
<evidence type="ECO:0000256" key="5">
    <source>
        <dbReference type="ARBA" id="ARBA00022801"/>
    </source>
</evidence>
<feature type="compositionally biased region" description="Basic and acidic residues" evidence="10">
    <location>
        <begin position="868"/>
        <end position="882"/>
    </location>
</feature>
<evidence type="ECO:0000256" key="3">
    <source>
        <dbReference type="ARBA" id="ARBA00022737"/>
    </source>
</evidence>
<evidence type="ECO:0000256" key="10">
    <source>
        <dbReference type="SAM" id="MobiDB-lite"/>
    </source>
</evidence>
<evidence type="ECO:0000259" key="11">
    <source>
        <dbReference type="PROSITE" id="PS50103"/>
    </source>
</evidence>
<keyword evidence="6 9" id="KW-0862">Zinc</keyword>
<keyword evidence="2" id="KW-0732">Signal</keyword>
<feature type="compositionally biased region" description="Pro residues" evidence="10">
    <location>
        <begin position="520"/>
        <end position="530"/>
    </location>
</feature>
<evidence type="ECO:0000256" key="9">
    <source>
        <dbReference type="PROSITE-ProRule" id="PRU00723"/>
    </source>
</evidence>
<organism evidence="13 14">
    <name type="scientific">Megalops atlanticus</name>
    <name type="common">Tarpon</name>
    <name type="synonym">Clupea gigantea</name>
    <dbReference type="NCBI Taxonomy" id="7932"/>
    <lineage>
        <taxon>Eukaryota</taxon>
        <taxon>Metazoa</taxon>
        <taxon>Chordata</taxon>
        <taxon>Craniata</taxon>
        <taxon>Vertebrata</taxon>
        <taxon>Euteleostomi</taxon>
        <taxon>Actinopterygii</taxon>
        <taxon>Neopterygii</taxon>
        <taxon>Teleostei</taxon>
        <taxon>Elopiformes</taxon>
        <taxon>Megalopidae</taxon>
        <taxon>Megalops</taxon>
    </lineage>
</organism>
<keyword evidence="3" id="KW-0677">Repeat</keyword>
<dbReference type="FunFam" id="4.10.1000.10:FF:000024">
    <property type="entry name" value="Zinc finger CCCH domain-containing protein 11A"/>
    <property type="match status" value="1"/>
</dbReference>
<protein>
    <recommendedName>
        <fullName evidence="15">Chitinase</fullName>
    </recommendedName>
</protein>
<dbReference type="GO" id="GO:0005576">
    <property type="term" value="C:extracellular region"/>
    <property type="evidence" value="ECO:0007669"/>
    <property type="project" value="TreeGrafter"/>
</dbReference>
<keyword evidence="1 9" id="KW-0479">Metal-binding</keyword>
<dbReference type="SUPFAM" id="SSF51445">
    <property type="entry name" value="(Trans)glycosidases"/>
    <property type="match status" value="1"/>
</dbReference>
<feature type="compositionally biased region" description="Low complexity" evidence="10">
    <location>
        <begin position="782"/>
        <end position="804"/>
    </location>
</feature>
<feature type="region of interest" description="Disordered" evidence="10">
    <location>
        <begin position="623"/>
        <end position="673"/>
    </location>
</feature>
<keyword evidence="4 9" id="KW-0863">Zinc-finger</keyword>
<evidence type="ECO:0000256" key="4">
    <source>
        <dbReference type="ARBA" id="ARBA00022771"/>
    </source>
</evidence>
<dbReference type="InterPro" id="IPR001223">
    <property type="entry name" value="Glyco_hydro18_cat"/>
</dbReference>
<feature type="region of interest" description="Disordered" evidence="10">
    <location>
        <begin position="510"/>
        <end position="595"/>
    </location>
</feature>
<dbReference type="InterPro" id="IPR050314">
    <property type="entry name" value="Glycosyl_Hydrlase_18"/>
</dbReference>
<evidence type="ECO:0000256" key="6">
    <source>
        <dbReference type="ARBA" id="ARBA00022833"/>
    </source>
</evidence>
<evidence type="ECO:0000256" key="1">
    <source>
        <dbReference type="ARBA" id="ARBA00022723"/>
    </source>
</evidence>
<feature type="compositionally biased region" description="Low complexity" evidence="10">
    <location>
        <begin position="1211"/>
        <end position="1229"/>
    </location>
</feature>
<accession>A0A9D3Q4L1</accession>
<comment type="caution">
    <text evidence="13">The sequence shown here is derived from an EMBL/GenBank/DDBJ whole genome shotgun (WGS) entry which is preliminary data.</text>
</comment>
<dbReference type="OrthoDB" id="5395350at2759"/>
<dbReference type="SUPFAM" id="SSF54556">
    <property type="entry name" value="Chitinase insertion domain"/>
    <property type="match status" value="1"/>
</dbReference>
<dbReference type="Pfam" id="PF00704">
    <property type="entry name" value="Glyco_hydro_18"/>
    <property type="match status" value="1"/>
</dbReference>
<dbReference type="InterPro" id="IPR017853">
    <property type="entry name" value="GH"/>
</dbReference>
<dbReference type="InterPro" id="IPR029070">
    <property type="entry name" value="Chitinase_insertion_sf"/>
</dbReference>
<feature type="compositionally biased region" description="Low complexity" evidence="10">
    <location>
        <begin position="974"/>
        <end position="987"/>
    </location>
</feature>
<dbReference type="InterPro" id="IPR001579">
    <property type="entry name" value="Glyco_hydro_18_chit_AS"/>
</dbReference>
<dbReference type="GO" id="GO:0008061">
    <property type="term" value="F:chitin binding"/>
    <property type="evidence" value="ECO:0007669"/>
    <property type="project" value="InterPro"/>
</dbReference>
<evidence type="ECO:0000256" key="8">
    <source>
        <dbReference type="ARBA" id="ARBA00023295"/>
    </source>
</evidence>
<feature type="zinc finger region" description="C3H1-type" evidence="9">
    <location>
        <begin position="407"/>
        <end position="434"/>
    </location>
</feature>
<feature type="compositionally biased region" description="Acidic residues" evidence="10">
    <location>
        <begin position="563"/>
        <end position="580"/>
    </location>
</feature>
<feature type="compositionally biased region" description="Basic and acidic residues" evidence="10">
    <location>
        <begin position="827"/>
        <end position="836"/>
    </location>
</feature>
<dbReference type="Proteomes" id="UP001046870">
    <property type="component" value="Chromosome 5"/>
</dbReference>
<evidence type="ECO:0000256" key="2">
    <source>
        <dbReference type="ARBA" id="ARBA00022729"/>
    </source>
</evidence>
<dbReference type="InterPro" id="IPR000571">
    <property type="entry name" value="Znf_CCCH"/>
</dbReference>
<evidence type="ECO:0000256" key="7">
    <source>
        <dbReference type="ARBA" id="ARBA00023157"/>
    </source>
</evidence>